<dbReference type="Pfam" id="PF09286">
    <property type="entry name" value="Pro-kuma_activ"/>
    <property type="match status" value="1"/>
</dbReference>
<gene>
    <name evidence="2" type="ORF">B1B_17161</name>
</gene>
<dbReference type="SUPFAM" id="SSF54897">
    <property type="entry name" value="Protease propeptides/inhibitors"/>
    <property type="match status" value="1"/>
</dbReference>
<dbReference type="InterPro" id="IPR015366">
    <property type="entry name" value="S53_propep"/>
</dbReference>
<dbReference type="SMART" id="SM00944">
    <property type="entry name" value="Pro-kuma_activ"/>
    <property type="match status" value="1"/>
</dbReference>
<dbReference type="GO" id="GO:0008236">
    <property type="term" value="F:serine-type peptidase activity"/>
    <property type="evidence" value="ECO:0007669"/>
    <property type="project" value="InterPro"/>
</dbReference>
<protein>
    <submittedName>
        <fullName evidence="2">Secreted protein containing Peptidase S53, propeptide domain protein</fullName>
    </submittedName>
</protein>
<evidence type="ECO:0000313" key="2">
    <source>
        <dbReference type="EMBL" id="EQD34519.1"/>
    </source>
</evidence>
<name>T1A0A8_9ZZZZ</name>
<sequence length="238" mass="23811">MRTGLGRAMLLAALTVLLALPAVAVVRAPSVAPAAVTPALVTDIVPLPAGAPSRPLPAGTPVTVTLTLAYDHPAALAALLVAVQQPGSPQYRHFLTASEFRAAFDPTPATLTAATSTLIAYGARSVGVGPSGATVSGTLPAIGVDRLFGVDLRSFASVGAVPVFTATGSPTLPPALAGRVVGVGGLSNAANFRLTLAAQETPVEPVRAPANGSAAYVLGTQGVQWLLGSDYTQVYNAT</sequence>
<dbReference type="AlphaFoldDB" id="T1A0A8"/>
<comment type="caution">
    <text evidence="2">The sequence shown here is derived from an EMBL/GenBank/DDBJ whole genome shotgun (WGS) entry which is preliminary data.</text>
</comment>
<dbReference type="CDD" id="cd11377">
    <property type="entry name" value="Pro-peptidase_S53"/>
    <property type="match status" value="1"/>
</dbReference>
<reference evidence="2" key="2">
    <citation type="journal article" date="2014" name="ISME J.">
        <title>Microbial stratification in low pH oxic and suboxic macroscopic growths along an acid mine drainage.</title>
        <authorList>
            <person name="Mendez-Garcia C."/>
            <person name="Mesa V."/>
            <person name="Sprenger R.R."/>
            <person name="Richter M."/>
            <person name="Diez M.S."/>
            <person name="Solano J."/>
            <person name="Bargiela R."/>
            <person name="Golyshina O.V."/>
            <person name="Manteca A."/>
            <person name="Ramos J.L."/>
            <person name="Gallego J.R."/>
            <person name="Llorente I."/>
            <person name="Martins Dos Santos V.A."/>
            <person name="Jensen O.N."/>
            <person name="Pelaez A.I."/>
            <person name="Sanchez J."/>
            <person name="Ferrer M."/>
        </authorList>
    </citation>
    <scope>NUCLEOTIDE SEQUENCE</scope>
</reference>
<dbReference type="EMBL" id="AUZY01011465">
    <property type="protein sequence ID" value="EQD34519.1"/>
    <property type="molecule type" value="Genomic_DNA"/>
</dbReference>
<evidence type="ECO:0000259" key="1">
    <source>
        <dbReference type="SMART" id="SM00944"/>
    </source>
</evidence>
<organism evidence="2">
    <name type="scientific">mine drainage metagenome</name>
    <dbReference type="NCBI Taxonomy" id="410659"/>
    <lineage>
        <taxon>unclassified sequences</taxon>
        <taxon>metagenomes</taxon>
        <taxon>ecological metagenomes</taxon>
    </lineage>
</organism>
<proteinExistence type="predicted"/>
<reference evidence="2" key="1">
    <citation type="submission" date="2013-08" db="EMBL/GenBank/DDBJ databases">
        <authorList>
            <person name="Mendez C."/>
            <person name="Richter M."/>
            <person name="Ferrer M."/>
            <person name="Sanchez J."/>
        </authorList>
    </citation>
    <scope>NUCLEOTIDE SEQUENCE</scope>
</reference>
<feature type="non-terminal residue" evidence="2">
    <location>
        <position position="238"/>
    </location>
</feature>
<accession>T1A0A8</accession>
<feature type="domain" description="Peptidase S53 activation" evidence="1">
    <location>
        <begin position="47"/>
        <end position="189"/>
    </location>
</feature>